<keyword evidence="2" id="KW-1185">Reference proteome</keyword>
<comment type="caution">
    <text evidence="1">The sequence shown here is derived from an EMBL/GenBank/DDBJ whole genome shotgun (WGS) entry which is preliminary data.</text>
</comment>
<dbReference type="Proteomes" id="UP000299102">
    <property type="component" value="Unassembled WGS sequence"/>
</dbReference>
<evidence type="ECO:0000313" key="2">
    <source>
        <dbReference type="Proteomes" id="UP000299102"/>
    </source>
</evidence>
<sequence>MILSSLFDPGRLNVECERVVRCTRGRALATFENIETNRLLDVRGNGDALCYENRGGCYQREIDRNDFPKAFFLRHLRSRSGYIEIYTATSLNNNLGSIRRLSTFVLDFPQGISALKRSW</sequence>
<proteinExistence type="predicted"/>
<gene>
    <name evidence="1" type="ORF">EVAR_102656_1</name>
</gene>
<organism evidence="1 2">
    <name type="scientific">Eumeta variegata</name>
    <name type="common">Bagworm moth</name>
    <name type="synonym">Eumeta japonica</name>
    <dbReference type="NCBI Taxonomy" id="151549"/>
    <lineage>
        <taxon>Eukaryota</taxon>
        <taxon>Metazoa</taxon>
        <taxon>Ecdysozoa</taxon>
        <taxon>Arthropoda</taxon>
        <taxon>Hexapoda</taxon>
        <taxon>Insecta</taxon>
        <taxon>Pterygota</taxon>
        <taxon>Neoptera</taxon>
        <taxon>Endopterygota</taxon>
        <taxon>Lepidoptera</taxon>
        <taxon>Glossata</taxon>
        <taxon>Ditrysia</taxon>
        <taxon>Tineoidea</taxon>
        <taxon>Psychidae</taxon>
        <taxon>Oiketicinae</taxon>
        <taxon>Eumeta</taxon>
    </lineage>
</organism>
<reference evidence="1 2" key="1">
    <citation type="journal article" date="2019" name="Commun. Biol.">
        <title>The bagworm genome reveals a unique fibroin gene that provides high tensile strength.</title>
        <authorList>
            <person name="Kono N."/>
            <person name="Nakamura H."/>
            <person name="Ohtoshi R."/>
            <person name="Tomita M."/>
            <person name="Numata K."/>
            <person name="Arakawa K."/>
        </authorList>
    </citation>
    <scope>NUCLEOTIDE SEQUENCE [LARGE SCALE GENOMIC DNA]</scope>
</reference>
<dbReference type="AlphaFoldDB" id="A0A4C1TUW4"/>
<dbReference type="EMBL" id="BGZK01000090">
    <property type="protein sequence ID" value="GBP17797.1"/>
    <property type="molecule type" value="Genomic_DNA"/>
</dbReference>
<evidence type="ECO:0000313" key="1">
    <source>
        <dbReference type="EMBL" id="GBP17797.1"/>
    </source>
</evidence>
<protein>
    <submittedName>
        <fullName evidence="1">Uncharacterized protein</fullName>
    </submittedName>
</protein>
<accession>A0A4C1TUW4</accession>
<name>A0A4C1TUW4_EUMVA</name>